<reference evidence="2" key="1">
    <citation type="submission" date="2018-05" db="EMBL/GenBank/DDBJ databases">
        <title>Complete Genome Sequence of Methylobacterium sp. 17SD2-17.</title>
        <authorList>
            <person name="Srinivasan S."/>
        </authorList>
    </citation>
    <scope>NUCLEOTIDE SEQUENCE [LARGE SCALE GENOMIC DNA]</scope>
    <source>
        <strain evidence="2">17SD2-17</strain>
    </source>
</reference>
<evidence type="ECO:0000313" key="2">
    <source>
        <dbReference type="Proteomes" id="UP000245926"/>
    </source>
</evidence>
<keyword evidence="2" id="KW-1185">Reference proteome</keyword>
<evidence type="ECO:0000313" key="1">
    <source>
        <dbReference type="EMBL" id="AWN39659.1"/>
    </source>
</evidence>
<proteinExistence type="predicted"/>
<dbReference type="EMBL" id="CP029550">
    <property type="protein sequence ID" value="AWN39659.1"/>
    <property type="molecule type" value="Genomic_DNA"/>
</dbReference>
<organism evidence="1 2">
    <name type="scientific">Methylobacterium durans</name>
    <dbReference type="NCBI Taxonomy" id="2202825"/>
    <lineage>
        <taxon>Bacteria</taxon>
        <taxon>Pseudomonadati</taxon>
        <taxon>Pseudomonadota</taxon>
        <taxon>Alphaproteobacteria</taxon>
        <taxon>Hyphomicrobiales</taxon>
        <taxon>Methylobacteriaceae</taxon>
        <taxon>Methylobacterium</taxon>
    </lineage>
</organism>
<name>A0A2U8W0R1_9HYPH</name>
<protein>
    <submittedName>
        <fullName evidence="1">Uncharacterized protein</fullName>
    </submittedName>
</protein>
<dbReference type="KEGG" id="mets:DK389_02815"/>
<accession>A0A2U8W0R1</accession>
<dbReference type="AlphaFoldDB" id="A0A2U8W0R1"/>
<dbReference type="Proteomes" id="UP000245926">
    <property type="component" value="Chromosome"/>
</dbReference>
<gene>
    <name evidence="1" type="ORF">DK389_02815</name>
</gene>
<sequence length="71" mass="7877">MPSIFAPGTRPLLSNGYETEFSSFVDGFPDRVAPNAILHEVIVSDWECAILSAAVVHVLYQHTLDHELRVP</sequence>